<evidence type="ECO:0000313" key="1">
    <source>
        <dbReference type="EMBL" id="PTN07810.1"/>
    </source>
</evidence>
<gene>
    <name evidence="1" type="ORF">C8N47_11376</name>
</gene>
<comment type="caution">
    <text evidence="1">The sequence shown here is derived from an EMBL/GenBank/DDBJ whole genome shotgun (WGS) entry which is preliminary data.</text>
</comment>
<dbReference type="EMBL" id="QAAD01000013">
    <property type="protein sequence ID" value="PTN07810.1"/>
    <property type="molecule type" value="Genomic_DNA"/>
</dbReference>
<protein>
    <recommendedName>
        <fullName evidence="3">Addiction module component</fullName>
    </recommendedName>
</protein>
<dbReference type="RefSeq" id="WP_107823008.1">
    <property type="nucleotide sequence ID" value="NZ_OY782574.1"/>
</dbReference>
<dbReference type="OrthoDB" id="1122566at2"/>
<dbReference type="Proteomes" id="UP000243525">
    <property type="component" value="Unassembled WGS sequence"/>
</dbReference>
<reference evidence="1 2" key="1">
    <citation type="submission" date="2018-04" db="EMBL/GenBank/DDBJ databases">
        <title>Genomic Encyclopedia of Archaeal and Bacterial Type Strains, Phase II (KMG-II): from individual species to whole genera.</title>
        <authorList>
            <person name="Goeker M."/>
        </authorList>
    </citation>
    <scope>NUCLEOTIDE SEQUENCE [LARGE SCALE GENOMIC DNA]</scope>
    <source>
        <strain evidence="1 2">DSM 28823</strain>
    </source>
</reference>
<name>A0A2T5BZV3_9BACT</name>
<proteinExistence type="predicted"/>
<evidence type="ECO:0000313" key="2">
    <source>
        <dbReference type="Proteomes" id="UP000243525"/>
    </source>
</evidence>
<accession>A0A2T5BZV3</accession>
<evidence type="ECO:0008006" key="3">
    <source>
        <dbReference type="Google" id="ProtNLM"/>
    </source>
</evidence>
<dbReference type="AlphaFoldDB" id="A0A2T5BZV3"/>
<organism evidence="1 2">
    <name type="scientific">Mangrovibacterium marinum</name>
    <dbReference type="NCBI Taxonomy" id="1639118"/>
    <lineage>
        <taxon>Bacteria</taxon>
        <taxon>Pseudomonadati</taxon>
        <taxon>Bacteroidota</taxon>
        <taxon>Bacteroidia</taxon>
        <taxon>Marinilabiliales</taxon>
        <taxon>Prolixibacteraceae</taxon>
        <taxon>Mangrovibacterium</taxon>
    </lineage>
</organism>
<sequence length="78" mass="9051">MTAIELKKLLKQRIEEIDDEAFLNAIKIILDSKSPSRTLNLTDEQRAEIIASQKQISNGLYTDQAQMDQEFEKWLNAR</sequence>
<keyword evidence="2" id="KW-1185">Reference proteome</keyword>